<dbReference type="AlphaFoldDB" id="A0AAW9QP03"/>
<keyword evidence="1" id="KW-0812">Transmembrane</keyword>
<dbReference type="PANTHER" id="PTHR36109:SF2">
    <property type="entry name" value="MEMBRANE PROTEIN"/>
    <property type="match status" value="1"/>
</dbReference>
<evidence type="ECO:0000313" key="2">
    <source>
        <dbReference type="EMBL" id="MEG3439517.1"/>
    </source>
</evidence>
<dbReference type="InterPro" id="IPR052948">
    <property type="entry name" value="Low_temp-induced_all0457"/>
</dbReference>
<reference evidence="2 3" key="1">
    <citation type="submission" date="2024-01" db="EMBL/GenBank/DDBJ databases">
        <title>Genomic insights into the taxonomy and metabolism of the cyanobacterium Pannus brasiliensis CCIBt3594.</title>
        <authorList>
            <person name="Machado M."/>
            <person name="Botero N.B."/>
            <person name="Andreote A.P.D."/>
            <person name="Feitosa A.M.T."/>
            <person name="Popin R."/>
            <person name="Sivonen K."/>
            <person name="Fiore M.F."/>
        </authorList>
    </citation>
    <scope>NUCLEOTIDE SEQUENCE [LARGE SCALE GENOMIC DNA]</scope>
    <source>
        <strain evidence="2 3">CCIBt3594</strain>
    </source>
</reference>
<comment type="caution">
    <text evidence="2">The sequence shown here is derived from an EMBL/GenBank/DDBJ whole genome shotgun (WGS) entry which is preliminary data.</text>
</comment>
<evidence type="ECO:0000256" key="1">
    <source>
        <dbReference type="SAM" id="Phobius"/>
    </source>
</evidence>
<keyword evidence="1" id="KW-0472">Membrane</keyword>
<name>A0AAW9QP03_9CHRO</name>
<evidence type="ECO:0000313" key="3">
    <source>
        <dbReference type="Proteomes" id="UP001328733"/>
    </source>
</evidence>
<proteinExistence type="predicted"/>
<organism evidence="2 3">
    <name type="scientific">Pannus brasiliensis CCIBt3594</name>
    <dbReference type="NCBI Taxonomy" id="1427578"/>
    <lineage>
        <taxon>Bacteria</taxon>
        <taxon>Bacillati</taxon>
        <taxon>Cyanobacteriota</taxon>
        <taxon>Cyanophyceae</taxon>
        <taxon>Oscillatoriophycideae</taxon>
        <taxon>Chroococcales</taxon>
        <taxon>Microcystaceae</taxon>
        <taxon>Pannus</taxon>
    </lineage>
</organism>
<keyword evidence="3" id="KW-1185">Reference proteome</keyword>
<protein>
    <submittedName>
        <fullName evidence="2">DUF1269 domain-containing protein</fullName>
    </submittedName>
</protein>
<gene>
    <name evidence="2" type="ORF">V0288_20485</name>
</gene>
<dbReference type="EMBL" id="JBAFSM010000051">
    <property type="protein sequence ID" value="MEG3439517.1"/>
    <property type="molecule type" value="Genomic_DNA"/>
</dbReference>
<keyword evidence="1" id="KW-1133">Transmembrane helix</keyword>
<feature type="transmembrane region" description="Helical" evidence="1">
    <location>
        <begin position="99"/>
        <end position="122"/>
    </location>
</feature>
<accession>A0AAW9QP03</accession>
<dbReference type="PANTHER" id="PTHR36109">
    <property type="entry name" value="MEMBRANE PROTEIN-RELATED"/>
    <property type="match status" value="1"/>
</dbReference>
<dbReference type="RefSeq" id="WP_332867002.1">
    <property type="nucleotide sequence ID" value="NZ_JBAFSM010000051.1"/>
</dbReference>
<feature type="transmembrane region" description="Helical" evidence="1">
    <location>
        <begin position="71"/>
        <end position="93"/>
    </location>
</feature>
<sequence>MVATGQKKHALGTFVNLQEADTALKALKDSGFPMDNVSVIARDAGRTGESIEGAELVDRVGDAKPETPSNVVADTVALGATAFTLIGLTSLVLPGIGPILAAGSFVAALAASTASTGVAAIASGNLVKALTELGIPDAAARVYSDRLQQGHALVVVEGAEDEIRPTEGIFQESKVENWGVY</sequence>
<dbReference type="Proteomes" id="UP001328733">
    <property type="component" value="Unassembled WGS sequence"/>
</dbReference>